<reference evidence="9 10" key="1">
    <citation type="submission" date="2019-03" db="EMBL/GenBank/DDBJ databases">
        <title>Sequencing 25 genomes of Wallemia mellicola.</title>
        <authorList>
            <person name="Gostincar C."/>
        </authorList>
    </citation>
    <scope>NUCLEOTIDE SEQUENCE [LARGE SCALE GENOMIC DNA]</scope>
    <source>
        <strain evidence="4 11">EXF-1262</strain>
        <strain evidence="8 12">EXF-1274</strain>
        <strain evidence="6 9">EXF-1277</strain>
        <strain evidence="3 13">EXF-6152</strain>
        <strain evidence="7 14">EXF-757</strain>
        <strain evidence="5 10">EXF-8738</strain>
    </source>
</reference>
<dbReference type="Pfam" id="PF00268">
    <property type="entry name" value="Ribonuc_red_sm"/>
    <property type="match status" value="1"/>
</dbReference>
<dbReference type="PANTHER" id="PTHR23409">
    <property type="entry name" value="RIBONUCLEOSIDE-DIPHOSPHATE REDUCTASE SMALL CHAIN"/>
    <property type="match status" value="1"/>
</dbReference>
<feature type="region of interest" description="Disordered" evidence="2">
    <location>
        <begin position="28"/>
        <end position="56"/>
    </location>
</feature>
<dbReference type="EMBL" id="SPRW01000008">
    <property type="protein sequence ID" value="TIC68751.1"/>
    <property type="molecule type" value="Genomic_DNA"/>
</dbReference>
<dbReference type="InterPro" id="IPR033909">
    <property type="entry name" value="RNR_small"/>
</dbReference>
<dbReference type="OrthoDB" id="10248373at2759"/>
<dbReference type="EMBL" id="SPRO01000012">
    <property type="protein sequence ID" value="TIC31480.1"/>
    <property type="molecule type" value="Genomic_DNA"/>
</dbReference>
<dbReference type="EMBL" id="SPRH01000011">
    <property type="protein sequence ID" value="TIC02569.1"/>
    <property type="molecule type" value="Genomic_DNA"/>
</dbReference>
<evidence type="ECO:0000256" key="2">
    <source>
        <dbReference type="SAM" id="MobiDB-lite"/>
    </source>
</evidence>
<dbReference type="InterPro" id="IPR012348">
    <property type="entry name" value="RNR-like"/>
</dbReference>
<gene>
    <name evidence="7" type="ORF">E3Q01_01748</name>
    <name evidence="8" type="ORF">E3Q02_01110</name>
    <name evidence="6" type="ORF">E3Q03_02437</name>
    <name evidence="5" type="ORF">E3Q10_01627</name>
    <name evidence="4" type="ORF">E3Q17_01382</name>
    <name evidence="3" type="ORF">E3Q22_01606</name>
</gene>
<evidence type="ECO:0000313" key="7">
    <source>
        <dbReference type="EMBL" id="TIC66335.1"/>
    </source>
</evidence>
<evidence type="ECO:0000313" key="14">
    <source>
        <dbReference type="Proteomes" id="UP000310708"/>
    </source>
</evidence>
<dbReference type="Proteomes" id="UP000305362">
    <property type="component" value="Unassembled WGS sequence"/>
</dbReference>
<evidence type="ECO:0000313" key="10">
    <source>
        <dbReference type="Proteomes" id="UP000305647"/>
    </source>
</evidence>
<sequence length="413" mass="47335">MPAVDQNKPITEQTPSKKVANQLENKLNMVSPVKKPSFGEQPNGRDQPEEEEEEVVDANNLDLSGYTAEELRGKYFVGDVNCKEEDEPLLKENPRRFVLFPIQYTEIWQMYKKAEASFWTAEEMDLSKDITDWQNKINKDEKHFISHVLAFFAASDGIVNENLLERFSSEVQLAEARCFYGFQIMMENIHSETYSLLIDTYIPEAEQRDYLFNAIETIPCIKRKADWAVKWINDEKASFGERLVAFAAVEGIFFSGSFASIFWLKKRGLMPGLTFSNELISRDEGLHTRQQDFACLLFGHLNRRPHPKVVEKIITEAVTIEQEFLSDALPVALIGMNAKLMCQYIEFVADRLLISLGNDKYYNATNPFDFMEMISLQGKTNFFEKRVSDYAKAGVKADDTAGKGKEFTLDADF</sequence>
<dbReference type="SUPFAM" id="SSF47240">
    <property type="entry name" value="Ferritin-like"/>
    <property type="match status" value="1"/>
</dbReference>
<evidence type="ECO:0000313" key="9">
    <source>
        <dbReference type="Proteomes" id="UP000305362"/>
    </source>
</evidence>
<dbReference type="InterPro" id="IPR030475">
    <property type="entry name" value="RNR_small_AS"/>
</dbReference>
<evidence type="ECO:0000313" key="5">
    <source>
        <dbReference type="EMBL" id="TIC31480.1"/>
    </source>
</evidence>
<evidence type="ECO:0000256" key="1">
    <source>
        <dbReference type="ARBA" id="ARBA00009303"/>
    </source>
</evidence>
<evidence type="ECO:0000313" key="13">
    <source>
        <dbReference type="Proteomes" id="UP000310685"/>
    </source>
</evidence>
<evidence type="ECO:0000313" key="3">
    <source>
        <dbReference type="EMBL" id="TIB80951.1"/>
    </source>
</evidence>
<dbReference type="CDD" id="cd01049">
    <property type="entry name" value="RNRR2"/>
    <property type="match status" value="1"/>
</dbReference>
<dbReference type="Proteomes" id="UP000305647">
    <property type="component" value="Unassembled WGS sequence"/>
</dbReference>
<dbReference type="EMBL" id="SPRV01000024">
    <property type="protein sequence ID" value="TIC65618.1"/>
    <property type="molecule type" value="Genomic_DNA"/>
</dbReference>
<evidence type="ECO:0000313" key="4">
    <source>
        <dbReference type="EMBL" id="TIC02569.1"/>
    </source>
</evidence>
<dbReference type="GO" id="GO:0016491">
    <property type="term" value="F:oxidoreductase activity"/>
    <property type="evidence" value="ECO:0007669"/>
    <property type="project" value="InterPro"/>
</dbReference>
<proteinExistence type="inferred from homology"/>
<evidence type="ECO:0000313" key="8">
    <source>
        <dbReference type="EMBL" id="TIC68751.1"/>
    </source>
</evidence>
<accession>A0A4T0TU28</accession>
<dbReference type="PROSITE" id="PS00368">
    <property type="entry name" value="RIBORED_SMALL"/>
    <property type="match status" value="1"/>
</dbReference>
<dbReference type="Gene3D" id="1.10.620.20">
    <property type="entry name" value="Ribonucleotide Reductase, subunit A"/>
    <property type="match status" value="1"/>
</dbReference>
<comment type="similarity">
    <text evidence="1">Belongs to the ribonucleoside diphosphate reductase small chain family.</text>
</comment>
<dbReference type="GO" id="GO:0009263">
    <property type="term" value="P:deoxyribonucleotide biosynthetic process"/>
    <property type="evidence" value="ECO:0007669"/>
    <property type="project" value="InterPro"/>
</dbReference>
<dbReference type="Proteomes" id="UP000309601">
    <property type="component" value="Unassembled WGS sequence"/>
</dbReference>
<dbReference type="AlphaFoldDB" id="A0A4T0TU28"/>
<comment type="caution">
    <text evidence="5">The sequence shown here is derived from an EMBL/GenBank/DDBJ whole genome shotgun (WGS) entry which is preliminary data.</text>
</comment>
<protein>
    <submittedName>
        <fullName evidence="5">Ribonucleoside-diphosphate reductase small chain</fullName>
    </submittedName>
</protein>
<dbReference type="Proteomes" id="UP000310685">
    <property type="component" value="Unassembled WGS sequence"/>
</dbReference>
<evidence type="ECO:0000313" key="12">
    <source>
        <dbReference type="Proteomes" id="UP000309601"/>
    </source>
</evidence>
<name>A0A4T0TU28_9BASI</name>
<dbReference type="PANTHER" id="PTHR23409:SF18">
    <property type="entry name" value="RIBONUCLEOSIDE-DIPHOSPHATE REDUCTASE SUBUNIT M2"/>
    <property type="match status" value="1"/>
</dbReference>
<dbReference type="EMBL" id="SPRX01000017">
    <property type="protein sequence ID" value="TIC66335.1"/>
    <property type="molecule type" value="Genomic_DNA"/>
</dbReference>
<dbReference type="InterPro" id="IPR009078">
    <property type="entry name" value="Ferritin-like_SF"/>
</dbReference>
<dbReference type="Proteomes" id="UP000307169">
    <property type="component" value="Unassembled WGS sequence"/>
</dbReference>
<evidence type="ECO:0000313" key="6">
    <source>
        <dbReference type="EMBL" id="TIC65618.1"/>
    </source>
</evidence>
<organism evidence="5 10">
    <name type="scientific">Wallemia mellicola</name>
    <dbReference type="NCBI Taxonomy" id="1708541"/>
    <lineage>
        <taxon>Eukaryota</taxon>
        <taxon>Fungi</taxon>
        <taxon>Dikarya</taxon>
        <taxon>Basidiomycota</taxon>
        <taxon>Wallemiomycotina</taxon>
        <taxon>Wallemiomycetes</taxon>
        <taxon>Wallemiales</taxon>
        <taxon>Wallemiaceae</taxon>
        <taxon>Wallemia</taxon>
    </lineage>
</organism>
<dbReference type="InterPro" id="IPR000358">
    <property type="entry name" value="RNR_small_fam"/>
</dbReference>
<dbReference type="Proteomes" id="UP000310708">
    <property type="component" value="Unassembled WGS sequence"/>
</dbReference>
<dbReference type="EMBL" id="SPRC01000012">
    <property type="protein sequence ID" value="TIB80951.1"/>
    <property type="molecule type" value="Genomic_DNA"/>
</dbReference>
<evidence type="ECO:0000313" key="11">
    <source>
        <dbReference type="Proteomes" id="UP000307169"/>
    </source>
</evidence>